<evidence type="ECO:0000256" key="2">
    <source>
        <dbReference type="ARBA" id="ARBA00001946"/>
    </source>
</evidence>
<evidence type="ECO:0000313" key="13">
    <source>
        <dbReference type="Proteomes" id="UP001597191"/>
    </source>
</evidence>
<keyword evidence="8" id="KW-0255">Endonuclease</keyword>
<dbReference type="InterPro" id="IPR002156">
    <property type="entry name" value="RNaseH_domain"/>
</dbReference>
<keyword evidence="7" id="KW-0479">Metal-binding</keyword>
<evidence type="ECO:0000256" key="5">
    <source>
        <dbReference type="ARBA" id="ARBA00012180"/>
    </source>
</evidence>
<name>A0ABW4BM10_9LACO</name>
<gene>
    <name evidence="12" type="ORF">ACFQ4R_04685</name>
</gene>
<comment type="similarity">
    <text evidence="3">Belongs to the RNase H family.</text>
</comment>
<proteinExistence type="inferred from homology"/>
<feature type="domain" description="RNase H type-1" evidence="11">
    <location>
        <begin position="85"/>
        <end position="243"/>
    </location>
</feature>
<comment type="catalytic activity">
    <reaction evidence="1">
        <text>Endonucleolytic cleavage to 5'-phosphomonoester.</text>
        <dbReference type="EC" id="3.1.26.4"/>
    </reaction>
</comment>
<dbReference type="PROSITE" id="PS50879">
    <property type="entry name" value="RNASE_H_1"/>
    <property type="match status" value="1"/>
</dbReference>
<evidence type="ECO:0000313" key="12">
    <source>
        <dbReference type="EMBL" id="MFD1410908.1"/>
    </source>
</evidence>
<comment type="subunit">
    <text evidence="4">Monomer.</text>
</comment>
<dbReference type="PANTHER" id="PTHR10642">
    <property type="entry name" value="RIBONUCLEASE H1"/>
    <property type="match status" value="1"/>
</dbReference>
<sequence>MSKNNFYAVAHGRQPGIYRDWPTAEKQIAGFPKARYHGFVTEAEAQKWLAEMTVQFQRVGQISAMKKQPINHQPVKKATPQITISADAIQVYTDGGSRNTGNVRGGHVRQDDFAAWAYLIVLPTGQQLSDTAGEKGATNNKMELTAFAAALTKLIALGQQKAKIQLTSDSRYILDAIQKNWLAGWQRRNWRKATGEPIANPELWQQISRLLPQFEQLQLIWAKGHATNQGNIFVDELLNKTMDQMA</sequence>
<dbReference type="InterPro" id="IPR012337">
    <property type="entry name" value="RNaseH-like_sf"/>
</dbReference>
<dbReference type="EMBL" id="JBHTOH010000029">
    <property type="protein sequence ID" value="MFD1410908.1"/>
    <property type="molecule type" value="Genomic_DNA"/>
</dbReference>
<reference evidence="13" key="1">
    <citation type="journal article" date="2019" name="Int. J. Syst. Evol. Microbiol.">
        <title>The Global Catalogue of Microorganisms (GCM) 10K type strain sequencing project: providing services to taxonomists for standard genome sequencing and annotation.</title>
        <authorList>
            <consortium name="The Broad Institute Genomics Platform"/>
            <consortium name="The Broad Institute Genome Sequencing Center for Infectious Disease"/>
            <person name="Wu L."/>
            <person name="Ma J."/>
        </authorList>
    </citation>
    <scope>NUCLEOTIDE SEQUENCE [LARGE SCALE GENOMIC DNA]</scope>
    <source>
        <strain evidence="13">CCM 8937</strain>
    </source>
</reference>
<dbReference type="InterPro" id="IPR011320">
    <property type="entry name" value="RNase_H1_N"/>
</dbReference>
<evidence type="ECO:0000259" key="11">
    <source>
        <dbReference type="PROSITE" id="PS50879"/>
    </source>
</evidence>
<dbReference type="Pfam" id="PF01693">
    <property type="entry name" value="Cauli_VI"/>
    <property type="match status" value="1"/>
</dbReference>
<dbReference type="InterPro" id="IPR050092">
    <property type="entry name" value="RNase_H"/>
</dbReference>
<evidence type="ECO:0000256" key="8">
    <source>
        <dbReference type="ARBA" id="ARBA00022759"/>
    </source>
</evidence>
<evidence type="ECO:0000256" key="9">
    <source>
        <dbReference type="ARBA" id="ARBA00022801"/>
    </source>
</evidence>
<evidence type="ECO:0000256" key="6">
    <source>
        <dbReference type="ARBA" id="ARBA00022722"/>
    </source>
</evidence>
<evidence type="ECO:0000256" key="1">
    <source>
        <dbReference type="ARBA" id="ARBA00000077"/>
    </source>
</evidence>
<accession>A0ABW4BM10</accession>
<keyword evidence="10" id="KW-0460">Magnesium</keyword>
<dbReference type="Pfam" id="PF00075">
    <property type="entry name" value="RNase_H"/>
    <property type="match status" value="1"/>
</dbReference>
<keyword evidence="9" id="KW-0378">Hydrolase</keyword>
<dbReference type="Proteomes" id="UP001597191">
    <property type="component" value="Unassembled WGS sequence"/>
</dbReference>
<evidence type="ECO:0000256" key="7">
    <source>
        <dbReference type="ARBA" id="ARBA00022723"/>
    </source>
</evidence>
<dbReference type="InterPro" id="IPR037056">
    <property type="entry name" value="RNase_H1_N_sf"/>
</dbReference>
<organism evidence="12 13">
    <name type="scientific">Lapidilactobacillus gannanensis</name>
    <dbReference type="NCBI Taxonomy" id="2486002"/>
    <lineage>
        <taxon>Bacteria</taxon>
        <taxon>Bacillati</taxon>
        <taxon>Bacillota</taxon>
        <taxon>Bacilli</taxon>
        <taxon>Lactobacillales</taxon>
        <taxon>Lactobacillaceae</taxon>
        <taxon>Lapidilactobacillus</taxon>
    </lineage>
</organism>
<evidence type="ECO:0000256" key="3">
    <source>
        <dbReference type="ARBA" id="ARBA00005300"/>
    </source>
</evidence>
<evidence type="ECO:0000256" key="4">
    <source>
        <dbReference type="ARBA" id="ARBA00011245"/>
    </source>
</evidence>
<dbReference type="InterPro" id="IPR009027">
    <property type="entry name" value="Ribosomal_bL9/RNase_H1_N"/>
</dbReference>
<dbReference type="SUPFAM" id="SSF53098">
    <property type="entry name" value="Ribonuclease H-like"/>
    <property type="match status" value="1"/>
</dbReference>
<dbReference type="RefSeq" id="WP_125647637.1">
    <property type="nucleotide sequence ID" value="NZ_JBHTOH010000029.1"/>
</dbReference>
<dbReference type="InterPro" id="IPR036397">
    <property type="entry name" value="RNaseH_sf"/>
</dbReference>
<protein>
    <recommendedName>
        <fullName evidence="5">ribonuclease H</fullName>
        <ecNumber evidence="5">3.1.26.4</ecNumber>
    </recommendedName>
</protein>
<evidence type="ECO:0000256" key="10">
    <source>
        <dbReference type="ARBA" id="ARBA00022842"/>
    </source>
</evidence>
<comment type="cofactor">
    <cofactor evidence="2">
        <name>Mg(2+)</name>
        <dbReference type="ChEBI" id="CHEBI:18420"/>
    </cofactor>
</comment>
<dbReference type="CDD" id="cd09278">
    <property type="entry name" value="RNase_HI_prokaryote_like"/>
    <property type="match status" value="1"/>
</dbReference>
<keyword evidence="6" id="KW-0540">Nuclease</keyword>
<dbReference type="Gene3D" id="3.30.420.10">
    <property type="entry name" value="Ribonuclease H-like superfamily/Ribonuclease H"/>
    <property type="match status" value="1"/>
</dbReference>
<keyword evidence="13" id="KW-1185">Reference proteome</keyword>
<dbReference type="SUPFAM" id="SSF55658">
    <property type="entry name" value="L9 N-domain-like"/>
    <property type="match status" value="1"/>
</dbReference>
<dbReference type="Gene3D" id="3.40.970.10">
    <property type="entry name" value="Ribonuclease H1, N-terminal domain"/>
    <property type="match status" value="1"/>
</dbReference>
<dbReference type="EC" id="3.1.26.4" evidence="5"/>
<comment type="caution">
    <text evidence="12">The sequence shown here is derived from an EMBL/GenBank/DDBJ whole genome shotgun (WGS) entry which is preliminary data.</text>
</comment>
<dbReference type="PANTHER" id="PTHR10642:SF26">
    <property type="entry name" value="RIBONUCLEASE H1"/>
    <property type="match status" value="1"/>
</dbReference>
<dbReference type="InterPro" id="IPR022892">
    <property type="entry name" value="RNaseHI"/>
</dbReference>